<feature type="transmembrane region" description="Helical" evidence="2">
    <location>
        <begin position="115"/>
        <end position="133"/>
    </location>
</feature>
<keyword evidence="2" id="KW-1133">Transmembrane helix</keyword>
<feature type="region of interest" description="Disordered" evidence="1">
    <location>
        <begin position="202"/>
        <end position="251"/>
    </location>
</feature>
<dbReference type="AlphaFoldDB" id="A0A4Q7ZPG5"/>
<keyword evidence="2" id="KW-0812">Transmembrane</keyword>
<feature type="compositionally biased region" description="Low complexity" evidence="1">
    <location>
        <begin position="48"/>
        <end position="63"/>
    </location>
</feature>
<reference evidence="3 4" key="1">
    <citation type="submission" date="2019-02" db="EMBL/GenBank/DDBJ databases">
        <title>Sequencing the genomes of 1000 actinobacteria strains.</title>
        <authorList>
            <person name="Klenk H.-P."/>
        </authorList>
    </citation>
    <scope>NUCLEOTIDE SEQUENCE [LARGE SCALE GENOMIC DNA]</scope>
    <source>
        <strain evidence="3 4">DSM 45162</strain>
    </source>
</reference>
<comment type="caution">
    <text evidence="3">The sequence shown here is derived from an EMBL/GenBank/DDBJ whole genome shotgun (WGS) entry which is preliminary data.</text>
</comment>
<evidence type="ECO:0000256" key="2">
    <source>
        <dbReference type="SAM" id="Phobius"/>
    </source>
</evidence>
<protein>
    <recommendedName>
        <fullName evidence="5">Cell division protein FtsB</fullName>
    </recommendedName>
</protein>
<dbReference type="EMBL" id="SHKY01000001">
    <property type="protein sequence ID" value="RZU52950.1"/>
    <property type="molecule type" value="Genomic_DNA"/>
</dbReference>
<dbReference type="RefSeq" id="WP_207229913.1">
    <property type="nucleotide sequence ID" value="NZ_SHKY01000001.1"/>
</dbReference>
<organism evidence="3 4">
    <name type="scientific">Krasilnikovia cinnamomea</name>
    <dbReference type="NCBI Taxonomy" id="349313"/>
    <lineage>
        <taxon>Bacteria</taxon>
        <taxon>Bacillati</taxon>
        <taxon>Actinomycetota</taxon>
        <taxon>Actinomycetes</taxon>
        <taxon>Micromonosporales</taxon>
        <taxon>Micromonosporaceae</taxon>
        <taxon>Krasilnikovia</taxon>
    </lineage>
</organism>
<name>A0A4Q7ZPG5_9ACTN</name>
<evidence type="ECO:0000313" key="4">
    <source>
        <dbReference type="Proteomes" id="UP000292564"/>
    </source>
</evidence>
<feature type="region of interest" description="Disordered" evidence="1">
    <location>
        <begin position="1"/>
        <end position="79"/>
    </location>
</feature>
<gene>
    <name evidence="3" type="ORF">EV385_4834</name>
</gene>
<dbReference type="Proteomes" id="UP000292564">
    <property type="component" value="Unassembled WGS sequence"/>
</dbReference>
<evidence type="ECO:0008006" key="5">
    <source>
        <dbReference type="Google" id="ProtNLM"/>
    </source>
</evidence>
<keyword evidence="4" id="KW-1185">Reference proteome</keyword>
<proteinExistence type="predicted"/>
<sequence length="251" mass="25941">MSERMTPRSGGRTAGRIGTQRTGAERRTPATAIDGARSGARGERRQPARGTTRGATRAEAATTRAKDVGRGTAPTQGTAALKLDRAQPVRATEVTAAPRLRVAPPAPIRAPRAPFAVVVVALVVAGVLGILVINTKTNENTFRISRLQDEKARMDAHQQQLENQIAGYESTGNLDAAARRLGLVKADTPAYIRLPDGKIIGVPKPGNGEPAVTAQQPGKAADPATAKARTVTGATGLSQGGGQNSAPGTGR</sequence>
<keyword evidence="2" id="KW-0472">Membrane</keyword>
<accession>A0A4Q7ZPG5</accession>
<feature type="compositionally biased region" description="Gly residues" evidence="1">
    <location>
        <begin position="238"/>
        <end position="251"/>
    </location>
</feature>
<evidence type="ECO:0000313" key="3">
    <source>
        <dbReference type="EMBL" id="RZU52950.1"/>
    </source>
</evidence>
<evidence type="ECO:0000256" key="1">
    <source>
        <dbReference type="SAM" id="MobiDB-lite"/>
    </source>
</evidence>